<reference evidence="1" key="1">
    <citation type="submission" date="2020-05" db="EMBL/GenBank/DDBJ databases">
        <authorList>
            <person name="Chiriac C."/>
            <person name="Salcher M."/>
            <person name="Ghai R."/>
            <person name="Kavagutti S V."/>
        </authorList>
    </citation>
    <scope>NUCLEOTIDE SEQUENCE</scope>
</reference>
<sequence>MSDKNTFLPCAVNPNATEVPISPEPITSTLPEVSMCSLDISFAA</sequence>
<organism evidence="1">
    <name type="scientific">freshwater metagenome</name>
    <dbReference type="NCBI Taxonomy" id="449393"/>
    <lineage>
        <taxon>unclassified sequences</taxon>
        <taxon>metagenomes</taxon>
        <taxon>ecological metagenomes</taxon>
    </lineage>
</organism>
<evidence type="ECO:0000313" key="1">
    <source>
        <dbReference type="EMBL" id="CAB4755148.1"/>
    </source>
</evidence>
<dbReference type="EMBL" id="CAEZZD010000145">
    <property type="protein sequence ID" value="CAB4755148.1"/>
    <property type="molecule type" value="Genomic_DNA"/>
</dbReference>
<gene>
    <name evidence="1" type="ORF">UFOPK2824_00903</name>
</gene>
<dbReference type="AlphaFoldDB" id="A0A6J6U7A4"/>
<protein>
    <submittedName>
        <fullName evidence="1">Unannotated protein</fullName>
    </submittedName>
</protein>
<name>A0A6J6U7A4_9ZZZZ</name>
<proteinExistence type="predicted"/>
<accession>A0A6J6U7A4</accession>